<evidence type="ECO:0000256" key="8">
    <source>
        <dbReference type="ARBA" id="ARBA00022990"/>
    </source>
</evidence>
<dbReference type="GO" id="GO:0019776">
    <property type="term" value="F:Atg8-family ligase activity"/>
    <property type="evidence" value="ECO:0007669"/>
    <property type="project" value="TreeGrafter"/>
</dbReference>
<sequence length="136" mass="14973">MSEKEERDNESDVSTPTLAAAEAAESDSKTTSESPKLPSSPVVKQKSNSKVDILLKPAGDAPIMKKKKWTVERSRKIAGVAEFIKKFIKMEPSESLFLYVNQSFAPSPDTEIGSIFDCFGSDGKLVLHYCRTQAWG</sequence>
<dbReference type="EMBL" id="CAJHNH020000435">
    <property type="protein sequence ID" value="CAG5117657.1"/>
    <property type="molecule type" value="Genomic_DNA"/>
</dbReference>
<comment type="subcellular location">
    <subcellularLocation>
        <location evidence="2">Cytoplasm</location>
    </subcellularLocation>
    <subcellularLocation>
        <location evidence="1">Endomembrane system</location>
        <topology evidence="1">Peripheral membrane protein</topology>
    </subcellularLocation>
</comment>
<dbReference type="FunFam" id="3.10.20.90:FF:000117">
    <property type="entry name" value="Ubiquitin-like protein ATG12"/>
    <property type="match status" value="1"/>
</dbReference>
<evidence type="ECO:0000256" key="6">
    <source>
        <dbReference type="ARBA" id="ARBA00022499"/>
    </source>
</evidence>
<dbReference type="SUPFAM" id="SSF54236">
    <property type="entry name" value="Ubiquitin-like"/>
    <property type="match status" value="1"/>
</dbReference>
<proteinExistence type="inferred from homology"/>
<keyword evidence="14" id="KW-1185">Reference proteome</keyword>
<reference evidence="13" key="1">
    <citation type="submission" date="2021-04" db="EMBL/GenBank/DDBJ databases">
        <authorList>
            <consortium name="Molecular Ecology Group"/>
        </authorList>
    </citation>
    <scope>NUCLEOTIDE SEQUENCE</scope>
</reference>
<accession>A0A8S3YKR6</accession>
<evidence type="ECO:0000313" key="13">
    <source>
        <dbReference type="EMBL" id="CAG5117657.1"/>
    </source>
</evidence>
<dbReference type="Gene3D" id="3.10.20.90">
    <property type="entry name" value="Phosphatidylinositol 3-kinase Catalytic Subunit, Chain A, domain 1"/>
    <property type="match status" value="1"/>
</dbReference>
<protein>
    <recommendedName>
        <fullName evidence="4 11">Ubiquitin-like protein ATG12</fullName>
    </recommendedName>
</protein>
<dbReference type="OrthoDB" id="10003551at2759"/>
<keyword evidence="8" id="KW-0007">Acetylation</keyword>
<evidence type="ECO:0000313" key="14">
    <source>
        <dbReference type="Proteomes" id="UP000678393"/>
    </source>
</evidence>
<keyword evidence="5" id="KW-0963">Cytoplasm</keyword>
<comment type="caution">
    <text evidence="13">The sequence shown here is derived from an EMBL/GenBank/DDBJ whole genome shotgun (WGS) entry which is preliminary data.</text>
</comment>
<dbReference type="Proteomes" id="UP000678393">
    <property type="component" value="Unassembled WGS sequence"/>
</dbReference>
<evidence type="ECO:0000256" key="11">
    <source>
        <dbReference type="RuleBase" id="RU361201"/>
    </source>
</evidence>
<dbReference type="GO" id="GO:0012505">
    <property type="term" value="C:endomembrane system"/>
    <property type="evidence" value="ECO:0007669"/>
    <property type="project" value="UniProtKB-SubCell"/>
</dbReference>
<evidence type="ECO:0000256" key="7">
    <source>
        <dbReference type="ARBA" id="ARBA00022786"/>
    </source>
</evidence>
<evidence type="ECO:0000256" key="4">
    <source>
        <dbReference type="ARBA" id="ARBA00015875"/>
    </source>
</evidence>
<evidence type="ECO:0000256" key="10">
    <source>
        <dbReference type="ARBA" id="ARBA00023136"/>
    </source>
</evidence>
<evidence type="ECO:0000256" key="2">
    <source>
        <dbReference type="ARBA" id="ARBA00004496"/>
    </source>
</evidence>
<comment type="similarity">
    <text evidence="3 11">Belongs to the ATG12 family.</text>
</comment>
<evidence type="ECO:0000256" key="3">
    <source>
        <dbReference type="ARBA" id="ARBA00007778"/>
    </source>
</evidence>
<keyword evidence="9 11" id="KW-0072">Autophagy</keyword>
<dbReference type="GO" id="GO:0000422">
    <property type="term" value="P:autophagy of mitochondrion"/>
    <property type="evidence" value="ECO:0007669"/>
    <property type="project" value="TreeGrafter"/>
</dbReference>
<dbReference type="GO" id="GO:0034274">
    <property type="term" value="C:Atg12-Atg5-Atg16 complex"/>
    <property type="evidence" value="ECO:0007669"/>
    <property type="project" value="TreeGrafter"/>
</dbReference>
<dbReference type="InterPro" id="IPR029071">
    <property type="entry name" value="Ubiquitin-like_domsf"/>
</dbReference>
<keyword evidence="7 11" id="KW-0833">Ubl conjugation pathway</keyword>
<keyword evidence="10" id="KW-0472">Membrane</keyword>
<dbReference type="PANTHER" id="PTHR13385">
    <property type="entry name" value="AUTOPHAGY PROTEIN 12"/>
    <property type="match status" value="1"/>
</dbReference>
<evidence type="ECO:0000256" key="9">
    <source>
        <dbReference type="ARBA" id="ARBA00023006"/>
    </source>
</evidence>
<dbReference type="GO" id="GO:0034045">
    <property type="term" value="C:phagophore assembly site membrane"/>
    <property type="evidence" value="ECO:0007669"/>
    <property type="project" value="TreeGrafter"/>
</dbReference>
<dbReference type="GO" id="GO:0000045">
    <property type="term" value="P:autophagosome assembly"/>
    <property type="evidence" value="ECO:0007669"/>
    <property type="project" value="InterPro"/>
</dbReference>
<dbReference type="AlphaFoldDB" id="A0A8S3YKR6"/>
<dbReference type="CDD" id="cd01612">
    <property type="entry name" value="Ubl_ATG12"/>
    <property type="match status" value="1"/>
</dbReference>
<dbReference type="GO" id="GO:0097352">
    <property type="term" value="P:autophagosome maturation"/>
    <property type="evidence" value="ECO:0007669"/>
    <property type="project" value="TreeGrafter"/>
</dbReference>
<dbReference type="PANTHER" id="PTHR13385:SF0">
    <property type="entry name" value="UBIQUITIN-LIKE PROTEIN ATG12"/>
    <property type="match status" value="1"/>
</dbReference>
<evidence type="ECO:0000256" key="12">
    <source>
        <dbReference type="SAM" id="MobiDB-lite"/>
    </source>
</evidence>
<dbReference type="InterPro" id="IPR007242">
    <property type="entry name" value="Atg12"/>
</dbReference>
<keyword evidence="6 11" id="KW-1017">Isopeptide bond</keyword>
<dbReference type="Pfam" id="PF04110">
    <property type="entry name" value="APG12"/>
    <property type="match status" value="1"/>
</dbReference>
<evidence type="ECO:0000256" key="5">
    <source>
        <dbReference type="ARBA" id="ARBA00022490"/>
    </source>
</evidence>
<dbReference type="GO" id="GO:0034727">
    <property type="term" value="P:piecemeal microautophagy of the nucleus"/>
    <property type="evidence" value="ECO:0007669"/>
    <property type="project" value="TreeGrafter"/>
</dbReference>
<name>A0A8S3YKR6_9EUPU</name>
<organism evidence="13 14">
    <name type="scientific">Candidula unifasciata</name>
    <dbReference type="NCBI Taxonomy" id="100452"/>
    <lineage>
        <taxon>Eukaryota</taxon>
        <taxon>Metazoa</taxon>
        <taxon>Spiralia</taxon>
        <taxon>Lophotrochozoa</taxon>
        <taxon>Mollusca</taxon>
        <taxon>Gastropoda</taxon>
        <taxon>Heterobranchia</taxon>
        <taxon>Euthyneura</taxon>
        <taxon>Panpulmonata</taxon>
        <taxon>Eupulmonata</taxon>
        <taxon>Stylommatophora</taxon>
        <taxon>Helicina</taxon>
        <taxon>Helicoidea</taxon>
        <taxon>Geomitridae</taxon>
        <taxon>Candidula</taxon>
    </lineage>
</organism>
<comment type="subunit">
    <text evidence="11">Forms a conjugate with ATG5.</text>
</comment>
<dbReference type="GO" id="GO:0061723">
    <property type="term" value="P:glycophagy"/>
    <property type="evidence" value="ECO:0007669"/>
    <property type="project" value="TreeGrafter"/>
</dbReference>
<feature type="region of interest" description="Disordered" evidence="12">
    <location>
        <begin position="1"/>
        <end position="48"/>
    </location>
</feature>
<gene>
    <name evidence="13" type="ORF">CUNI_LOCUS3215</name>
</gene>
<comment type="function">
    <text evidence="11">Ubiquitin-like protein involved in autophagic vesicle formation.</text>
</comment>
<evidence type="ECO:0000256" key="1">
    <source>
        <dbReference type="ARBA" id="ARBA00004184"/>
    </source>
</evidence>
<dbReference type="GO" id="GO:0000421">
    <property type="term" value="C:autophagosome membrane"/>
    <property type="evidence" value="ECO:0007669"/>
    <property type="project" value="TreeGrafter"/>
</dbReference>